<keyword evidence="4" id="KW-0812">Transmembrane</keyword>
<evidence type="ECO:0000259" key="6">
    <source>
        <dbReference type="PROSITE" id="PS50002"/>
    </source>
</evidence>
<feature type="region of interest" description="Disordered" evidence="3">
    <location>
        <begin position="1347"/>
        <end position="1390"/>
    </location>
</feature>
<feature type="chain" id="PRO_5041215351" evidence="5">
    <location>
        <begin position="21"/>
        <end position="1445"/>
    </location>
</feature>
<dbReference type="Pfam" id="PF00018">
    <property type="entry name" value="SH3_1"/>
    <property type="match status" value="1"/>
</dbReference>
<dbReference type="EMBL" id="JAKWFO010000016">
    <property type="protein sequence ID" value="KAI9632068.1"/>
    <property type="molecule type" value="Genomic_DNA"/>
</dbReference>
<feature type="domain" description="SH3" evidence="6">
    <location>
        <begin position="1374"/>
        <end position="1438"/>
    </location>
</feature>
<accession>A0AA38LQW7</accession>
<feature type="compositionally biased region" description="Basic and acidic residues" evidence="3">
    <location>
        <begin position="1299"/>
        <end position="1308"/>
    </location>
</feature>
<evidence type="ECO:0000256" key="2">
    <source>
        <dbReference type="PROSITE-ProRule" id="PRU00192"/>
    </source>
</evidence>
<evidence type="ECO:0000256" key="3">
    <source>
        <dbReference type="SAM" id="MobiDB-lite"/>
    </source>
</evidence>
<dbReference type="Pfam" id="PF20842">
    <property type="entry name" value="Rax2_2"/>
    <property type="match status" value="1"/>
</dbReference>
<dbReference type="Proteomes" id="UP001164286">
    <property type="component" value="Unassembled WGS sequence"/>
</dbReference>
<evidence type="ECO:0000256" key="5">
    <source>
        <dbReference type="SAM" id="SignalP"/>
    </source>
</evidence>
<dbReference type="Gene3D" id="2.30.30.40">
    <property type="entry name" value="SH3 Domains"/>
    <property type="match status" value="1"/>
</dbReference>
<dbReference type="RefSeq" id="XP_052941845.1">
    <property type="nucleotide sequence ID" value="XM_053091674.1"/>
</dbReference>
<keyword evidence="5" id="KW-0732">Signal</keyword>
<feature type="region of interest" description="Disordered" evidence="3">
    <location>
        <begin position="1297"/>
        <end position="1316"/>
    </location>
</feature>
<evidence type="ECO:0000313" key="8">
    <source>
        <dbReference type="Proteomes" id="UP001164286"/>
    </source>
</evidence>
<dbReference type="PANTHER" id="PTHR31778">
    <property type="entry name" value="BUD SITE SELECTION PROTEIN RAX2"/>
    <property type="match status" value="1"/>
</dbReference>
<feature type="signal peptide" evidence="5">
    <location>
        <begin position="1"/>
        <end position="20"/>
    </location>
</feature>
<dbReference type="SUPFAM" id="SSF50965">
    <property type="entry name" value="Galactose oxidase, central domain"/>
    <property type="match status" value="2"/>
</dbReference>
<gene>
    <name evidence="7" type="ORF">MKK02DRAFT_41714</name>
</gene>
<dbReference type="GO" id="GO:1902929">
    <property type="term" value="C:plasma membrane of growing cell tip"/>
    <property type="evidence" value="ECO:0007669"/>
    <property type="project" value="TreeGrafter"/>
</dbReference>
<dbReference type="InterPro" id="IPR011043">
    <property type="entry name" value="Gal_Oxase/kelch_b-propeller"/>
</dbReference>
<evidence type="ECO:0000256" key="4">
    <source>
        <dbReference type="SAM" id="Phobius"/>
    </source>
</evidence>
<dbReference type="InterPro" id="IPR036028">
    <property type="entry name" value="SH3-like_dom_sf"/>
</dbReference>
<dbReference type="InterPro" id="IPR001452">
    <property type="entry name" value="SH3_domain"/>
</dbReference>
<keyword evidence="1 2" id="KW-0728">SH3 domain</keyword>
<dbReference type="InterPro" id="IPR048265">
    <property type="entry name" value="Rax2-like_third"/>
</dbReference>
<dbReference type="SMART" id="SM00326">
    <property type="entry name" value="SH3"/>
    <property type="match status" value="1"/>
</dbReference>
<dbReference type="Gene3D" id="2.120.10.80">
    <property type="entry name" value="Kelch-type beta propeller"/>
    <property type="match status" value="2"/>
</dbReference>
<dbReference type="PANTHER" id="PTHR31778:SF2">
    <property type="entry name" value="BUD SITE SELECTION PROTEIN RAX2"/>
    <property type="match status" value="1"/>
</dbReference>
<feature type="compositionally biased region" description="Basic and acidic residues" evidence="3">
    <location>
        <begin position="1374"/>
        <end position="1385"/>
    </location>
</feature>
<name>A0AA38LQW7_9TREE</name>
<dbReference type="InterPro" id="IPR015915">
    <property type="entry name" value="Kelch-typ_b-propeller"/>
</dbReference>
<protein>
    <submittedName>
        <fullName evidence="7">Cortical protein marker for cell polarity-domain-containing protein</fullName>
    </submittedName>
</protein>
<reference evidence="7" key="1">
    <citation type="journal article" date="2022" name="G3 (Bethesda)">
        <title>High quality genome of the basidiomycete yeast Dioszegia hungarica PDD-24b-2 isolated from cloud water.</title>
        <authorList>
            <person name="Jarrige D."/>
            <person name="Haridas S."/>
            <person name="Bleykasten-Grosshans C."/>
            <person name="Joly M."/>
            <person name="Nadalig T."/>
            <person name="Sancelme M."/>
            <person name="Vuilleumier S."/>
            <person name="Grigoriev I.V."/>
            <person name="Amato P."/>
            <person name="Bringel F."/>
        </authorList>
    </citation>
    <scope>NUCLEOTIDE SEQUENCE</scope>
    <source>
        <strain evidence="7">PDD-24b-2</strain>
    </source>
</reference>
<keyword evidence="8" id="KW-1185">Reference proteome</keyword>
<proteinExistence type="predicted"/>
<dbReference type="Pfam" id="PF20843">
    <property type="entry name" value="Rax2_3"/>
    <property type="match status" value="1"/>
</dbReference>
<evidence type="ECO:0000313" key="7">
    <source>
        <dbReference type="EMBL" id="KAI9632068.1"/>
    </source>
</evidence>
<keyword evidence="4" id="KW-0472">Membrane</keyword>
<dbReference type="InterPro" id="IPR048266">
    <property type="entry name" value="Rax2-like_second"/>
</dbReference>
<feature type="transmembrane region" description="Helical" evidence="4">
    <location>
        <begin position="1258"/>
        <end position="1290"/>
    </location>
</feature>
<evidence type="ECO:0000256" key="1">
    <source>
        <dbReference type="ARBA" id="ARBA00022443"/>
    </source>
</evidence>
<organism evidence="7 8">
    <name type="scientific">Dioszegia hungarica</name>
    <dbReference type="NCBI Taxonomy" id="4972"/>
    <lineage>
        <taxon>Eukaryota</taxon>
        <taxon>Fungi</taxon>
        <taxon>Dikarya</taxon>
        <taxon>Basidiomycota</taxon>
        <taxon>Agaricomycotina</taxon>
        <taxon>Tremellomycetes</taxon>
        <taxon>Tremellales</taxon>
        <taxon>Bulleribasidiaceae</taxon>
        <taxon>Dioszegia</taxon>
    </lineage>
</organism>
<sequence>MSRQPILLAILLPFILPVLGGTPAPASLPAVDFSRMGTVGLGGSFAGLDWWSEQSPFASASSSSSSTPRFSAEGDTVFLRAGDGGYRPIGVTSAGGVVNDVCWISGEGNGTIYVGGSFTAIGGQTTSNLAAYSLSTSQWRTIGSGLSGPVNTLSCDSDRKEVWIGGQFQGPNGNRSNIALWSTSSSSWQAIPFTGLNGPVSTISRNPSNSNLFFGGSFSTTYSSNSTRNITSNYTSTPSAPSNTSTIGNSGFLTPVTLPASSSAEGQLTITAGPATADPRYNDPRVMLCPGSGTWLAVENQVSDVNLLGYNFWRASGARVRNGLVEGRGTTTFCLTSIPDNLQLNMTYTDPKTGKNATCWDHCPLSTDPSVGGQDFVFTDGPRNMTGLQMQLKTWIGQGAGLSSVELLSPGAFASSSSDGNSGVCPGASTSSVQRTGDWTQGTVHTSIAATVAYYIKAQVANPPPNYPSVTFYPQVSSAGYYDVYLPIPACSKTEDCGSRTTVDMTIFPRADGQGYTSTISQVTDTDRSILIFSGWMDKTSSDFSATVMLALARQPDGTGSGRLSIVAQSVELVLTGIGSPGQTPQTSTGGIVGQNGTIVTNTTRVGSSSQASSFGVFEWARGGTVNAASGSLPNATETALIRVGFALSSARNGSAGASGWVVNAVVPVGNTIYVGGQFARTGNWSNVLSIDTASNTTASLPEGGLNGVVHTAVAIGQNVYFGGNFTGTATGSNAKFRHIVRYDTSAKSWSAIGGGVDGAVTALSVSNNQLMVVGNFTSVLAADGSSTSTGGYAIYDTSSSSWSTSGVLFGTLSAASPVGNGNTILAGRVLGASSNSVNGIALLSTGSNGAEISTLQGVTFSSTGSGASASAPAKRSLQPRHQPPNWISRLSAVLAPVVTRDLLPRAPAPAIPAATAVAPAVLAGGFWTNSSASSRPQITILGGNFSTTNNNIGGLGFYANNALSGPTPSVRGVVRTLAVIGDTVYAAGSGVNVTGVGSGLVAYDLAKGQWSSSRIPALNAQTGSALVIDVIKQRESTNTVVVAGNFGSAGSLACAAVCLWDTGSAQWSSPGGGLSSGEVRAIDFAGNEHDVLVAAGSFVLPSGETSYLASYTFSEAAWRPLGSLPGPALAVAVDNKNASSIYAAGYSTSDNTPYLSQWTGNSWTAQNSSLLPGSIVSQLAFVPLQKEHTGTGLMERDRMLMMSGNLYLDSVGNATSALYDGSRSYPYLAGISSGGGLAGSSNLFWSESSFDFTIRRYLAVGLVVLVAMAIATGLILLLILLFLLIGYCLRRKERKRPHQEMYNKDPADLDNGSDISSTHQNVLHTVQNAIEATLIGATPAATIAAAKHRSRETRDSGVSDYAGAGDDEEESEEGGRETTMRYDFDGPDLQPGEMSVRAGQRVIVLDDQQSEEWWYCREPVSGREGVVPATYGPGGSVIGPIGHG</sequence>
<dbReference type="InterPro" id="IPR024982">
    <property type="entry name" value="Rax2-like_C"/>
</dbReference>
<dbReference type="PROSITE" id="PS50002">
    <property type="entry name" value="SH3"/>
    <property type="match status" value="1"/>
</dbReference>
<dbReference type="SUPFAM" id="SSF50044">
    <property type="entry name" value="SH3-domain"/>
    <property type="match status" value="1"/>
</dbReference>
<dbReference type="GeneID" id="77730879"/>
<dbReference type="Pfam" id="PF12768">
    <property type="entry name" value="Rax2"/>
    <property type="match status" value="3"/>
</dbReference>
<comment type="caution">
    <text evidence="7">The sequence shown here is derived from an EMBL/GenBank/DDBJ whole genome shotgun (WGS) entry which is preliminary data.</text>
</comment>
<dbReference type="SUPFAM" id="SSF117281">
    <property type="entry name" value="Kelch motif"/>
    <property type="match status" value="1"/>
</dbReference>
<keyword evidence="4" id="KW-1133">Transmembrane helix</keyword>